<evidence type="ECO:0000313" key="5">
    <source>
        <dbReference type="Proteomes" id="UP000694867"/>
    </source>
</evidence>
<dbReference type="InterPro" id="IPR042099">
    <property type="entry name" value="ANL_N_sf"/>
</dbReference>
<dbReference type="PANTHER" id="PTHR43272">
    <property type="entry name" value="LONG-CHAIN-FATTY-ACID--COA LIGASE"/>
    <property type="match status" value="1"/>
</dbReference>
<dbReference type="RefSeq" id="XP_003741985.2">
    <property type="nucleotide sequence ID" value="XM_003741937.2"/>
</dbReference>
<reference evidence="6" key="1">
    <citation type="submission" date="2025-08" db="UniProtKB">
        <authorList>
            <consortium name="RefSeq"/>
        </authorList>
    </citation>
    <scope>IDENTIFICATION</scope>
</reference>
<keyword evidence="5" id="KW-1185">Reference proteome</keyword>
<evidence type="ECO:0000256" key="1">
    <source>
        <dbReference type="ARBA" id="ARBA00022598"/>
    </source>
</evidence>
<organism evidence="5 6">
    <name type="scientific">Galendromus occidentalis</name>
    <name type="common">western predatory mite</name>
    <dbReference type="NCBI Taxonomy" id="34638"/>
    <lineage>
        <taxon>Eukaryota</taxon>
        <taxon>Metazoa</taxon>
        <taxon>Ecdysozoa</taxon>
        <taxon>Arthropoda</taxon>
        <taxon>Chelicerata</taxon>
        <taxon>Arachnida</taxon>
        <taxon>Acari</taxon>
        <taxon>Parasitiformes</taxon>
        <taxon>Mesostigmata</taxon>
        <taxon>Gamasina</taxon>
        <taxon>Phytoseioidea</taxon>
        <taxon>Phytoseiidae</taxon>
        <taxon>Typhlodrominae</taxon>
        <taxon>Galendromus</taxon>
    </lineage>
</organism>
<dbReference type="SUPFAM" id="SSF56801">
    <property type="entry name" value="Acetyl-CoA synthetase-like"/>
    <property type="match status" value="1"/>
</dbReference>
<keyword evidence="2" id="KW-0276">Fatty acid metabolism</keyword>
<evidence type="ECO:0000256" key="3">
    <source>
        <dbReference type="ARBA" id="ARBA00026121"/>
    </source>
</evidence>
<dbReference type="InterPro" id="IPR020845">
    <property type="entry name" value="AMP-binding_CS"/>
</dbReference>
<dbReference type="Pfam" id="PF00501">
    <property type="entry name" value="AMP-binding"/>
    <property type="match status" value="1"/>
</dbReference>
<dbReference type="GeneID" id="100906696"/>
<dbReference type="GO" id="GO:0016020">
    <property type="term" value="C:membrane"/>
    <property type="evidence" value="ECO:0007669"/>
    <property type="project" value="TreeGrafter"/>
</dbReference>
<gene>
    <name evidence="6" type="primary">LOC100906696</name>
</gene>
<evidence type="ECO:0000256" key="2">
    <source>
        <dbReference type="ARBA" id="ARBA00022832"/>
    </source>
</evidence>
<dbReference type="GO" id="GO:0005783">
    <property type="term" value="C:endoplasmic reticulum"/>
    <property type="evidence" value="ECO:0007669"/>
    <property type="project" value="TreeGrafter"/>
</dbReference>
<proteinExistence type="predicted"/>
<evidence type="ECO:0000313" key="6">
    <source>
        <dbReference type="RefSeq" id="XP_003741985.2"/>
    </source>
</evidence>
<keyword evidence="1 6" id="KW-0436">Ligase</keyword>
<dbReference type="Gene3D" id="3.40.50.12780">
    <property type="entry name" value="N-terminal domain of ligase-like"/>
    <property type="match status" value="1"/>
</dbReference>
<dbReference type="PANTHER" id="PTHR43272:SF107">
    <property type="entry name" value="LONG-CHAIN-FATTY-ACID--COA LIGASE 5"/>
    <property type="match status" value="1"/>
</dbReference>
<dbReference type="GO" id="GO:0004467">
    <property type="term" value="F:long-chain fatty acid-CoA ligase activity"/>
    <property type="evidence" value="ECO:0007669"/>
    <property type="project" value="UniProtKB-EC"/>
</dbReference>
<protein>
    <recommendedName>
        <fullName evidence="3">long-chain-fatty-acid--CoA ligase</fullName>
        <ecNumber evidence="3">6.2.1.3</ecNumber>
    </recommendedName>
</protein>
<name>A0AAJ6VWP5_9ACAR</name>
<keyword evidence="2" id="KW-0443">Lipid metabolism</keyword>
<dbReference type="Proteomes" id="UP000694867">
    <property type="component" value="Unplaced"/>
</dbReference>
<dbReference type="KEGG" id="goe:100906696"/>
<dbReference type="AlphaFoldDB" id="A0AAJ6VWP5"/>
<sequence length="685" mass="77105">MLSRIAAVRLPQTVRSITWKGTDRKVTTEEISKLLAASKFMNKMTAVVPGPERIRVISLDVEAEKKLQYPRTVYEAFQYAAAQNKTSDRLCGWIDPATEEVKYLSYDQFFHESKQLSFALLELGLKPKDFAAVSLMNSKEFLEVMYGTTSISGVLQPLYPNLDAEAVKYVLKQGEPKIYICDNESKARLVIDNAASLPFVKTVVVGKGVPSRDLMNDARAAGIQIMGINAFLQLGKDKSHELILPKQEDMYTLIYTSGTTGKPKGAIITHENILWAFHIVSNTVGPLRPKPGELTFCYMPTGHIYEILFELLVIAEGGTVVYWRGDIKKMVDDMKIVKPHYIPMVPRIMNKIFDGVNEKLAQSKIKRAIFNYAYNKKKKLLQRGIMRNDTIYDKLVFKKIQDLLGGRVKSMITSSAPLSHEVMEFFKVAFGCHVSEVYGSTETLIVGGTSPFDHTGGHLGGPFPSVEIKLIDVPELGYYAKDDVGEICVRSPMMFRGYYKNEEATKNTLIDGWVVTGDVGRWTERGTLLIIDRKKDIFKLSQGEYIAPEKVESVYGRMDQIANIFIDGRGDQRFCVAVIVPEEALFRDWLKVNGFEEEAGLPLNEICGNIKIRKTFLQDMRNFGTAHDLGSLQQIRNLSLETTPFTVDCGLLTSTLKVKRNVARELFAARIDELYREGSLVDKDI</sequence>
<feature type="domain" description="AMP-dependent synthetase/ligase" evidence="4">
    <location>
        <begin position="95"/>
        <end position="499"/>
    </location>
</feature>
<evidence type="ECO:0000259" key="4">
    <source>
        <dbReference type="Pfam" id="PF00501"/>
    </source>
</evidence>
<dbReference type="PROSITE" id="PS00455">
    <property type="entry name" value="AMP_BINDING"/>
    <property type="match status" value="1"/>
</dbReference>
<dbReference type="InterPro" id="IPR000873">
    <property type="entry name" value="AMP-dep_synth/lig_dom"/>
</dbReference>
<accession>A0AAJ6VWP5</accession>
<dbReference type="EC" id="6.2.1.3" evidence="3"/>